<name>A0AAU1U1X5_9ACTN</name>
<protein>
    <submittedName>
        <fullName evidence="1">Uncharacterized protein</fullName>
    </submittedName>
</protein>
<organism evidence="1">
    <name type="scientific">Streptomyces sp. NBC_00119</name>
    <dbReference type="NCBI Taxonomy" id="2975659"/>
    <lineage>
        <taxon>Bacteria</taxon>
        <taxon>Bacillati</taxon>
        <taxon>Actinomycetota</taxon>
        <taxon>Actinomycetes</taxon>
        <taxon>Kitasatosporales</taxon>
        <taxon>Streptomycetaceae</taxon>
        <taxon>Streptomyces</taxon>
    </lineage>
</organism>
<sequence length="49" mass="5404">MSAIPSSVVNGAVQHPPAVESAIKKIFKRVIPLFFIMFVVNYVTPPPHE</sequence>
<gene>
    <name evidence="1" type="ORF">OHU69_10065</name>
</gene>
<proteinExistence type="predicted"/>
<reference evidence="1" key="1">
    <citation type="submission" date="2022-10" db="EMBL/GenBank/DDBJ databases">
        <title>The complete genomes of actinobacterial strains from the NBC collection.</title>
        <authorList>
            <person name="Joergensen T.S."/>
            <person name="Alvarez Arevalo M."/>
            <person name="Sterndorff E.B."/>
            <person name="Faurdal D."/>
            <person name="Vuksanovic O."/>
            <person name="Mourched A.-S."/>
            <person name="Charusanti P."/>
            <person name="Shaw S."/>
            <person name="Blin K."/>
            <person name="Weber T."/>
        </authorList>
    </citation>
    <scope>NUCLEOTIDE SEQUENCE</scope>
    <source>
        <strain evidence="1">NBC_00119</strain>
    </source>
</reference>
<dbReference type="EMBL" id="CP108195">
    <property type="protein sequence ID" value="WTS11378.1"/>
    <property type="molecule type" value="Genomic_DNA"/>
</dbReference>
<evidence type="ECO:0000313" key="1">
    <source>
        <dbReference type="EMBL" id="WTS11378.1"/>
    </source>
</evidence>
<accession>A0AAU1U1X5</accession>
<dbReference type="AlphaFoldDB" id="A0AAU1U1X5"/>